<dbReference type="PANTHER" id="PTHR28650">
    <property type="entry name" value="PHOSPHATIDYLINOSITOL-GLYCAN BIOSYNTHESIS CLASS X PROTEIN"/>
    <property type="match status" value="1"/>
</dbReference>
<dbReference type="SMART" id="SM00780">
    <property type="entry name" value="PIG-X"/>
    <property type="match status" value="1"/>
</dbReference>
<evidence type="ECO:0000256" key="5">
    <source>
        <dbReference type="ARBA" id="ARBA00022692"/>
    </source>
</evidence>
<evidence type="ECO:0000256" key="9">
    <source>
        <dbReference type="ARBA" id="ARBA00023180"/>
    </source>
</evidence>
<evidence type="ECO:0000256" key="3">
    <source>
        <dbReference type="ARBA" id="ARBA00010345"/>
    </source>
</evidence>
<protein>
    <submittedName>
        <fullName evidence="11">Phosphatidylinositol-glycan biosynthesis class X protein</fullName>
    </submittedName>
</protein>
<proteinExistence type="inferred from homology"/>
<comment type="subcellular location">
    <subcellularLocation>
        <location evidence="1">Endoplasmic reticulum membrane</location>
        <topology evidence="1">Single-pass membrane protein</topology>
    </subcellularLocation>
</comment>
<feature type="non-terminal residue" evidence="11">
    <location>
        <position position="1"/>
    </location>
</feature>
<gene>
    <name evidence="11" type="primary">PIGX</name>
    <name evidence="11" type="ORF">SDJN03_12170</name>
</gene>
<reference evidence="11 12" key="1">
    <citation type="journal article" date="2021" name="Hortic Res">
        <title>The domestication of Cucurbita argyrosperma as revealed by the genome of its wild relative.</title>
        <authorList>
            <person name="Barrera-Redondo J."/>
            <person name="Sanchez-de la Vega G."/>
            <person name="Aguirre-Liguori J.A."/>
            <person name="Castellanos-Morales G."/>
            <person name="Gutierrez-Guerrero Y.T."/>
            <person name="Aguirre-Dugua X."/>
            <person name="Aguirre-Planter E."/>
            <person name="Tenaillon M.I."/>
            <person name="Lira-Saade R."/>
            <person name="Eguiarte L.E."/>
        </authorList>
    </citation>
    <scope>NUCLEOTIDE SEQUENCE [LARGE SCALE GENOMIC DNA]</scope>
    <source>
        <strain evidence="11">JBR-2021</strain>
    </source>
</reference>
<dbReference type="Pfam" id="PF08320">
    <property type="entry name" value="PIG-X"/>
    <property type="match status" value="1"/>
</dbReference>
<dbReference type="Proteomes" id="UP000685013">
    <property type="component" value="Chromosome 7"/>
</dbReference>
<accession>A0AAV6NBH7</accession>
<evidence type="ECO:0000256" key="7">
    <source>
        <dbReference type="ARBA" id="ARBA00022989"/>
    </source>
</evidence>
<comment type="similarity">
    <text evidence="3">Belongs to the PIGX family.</text>
</comment>
<keyword evidence="5 10" id="KW-0812">Transmembrane</keyword>
<keyword evidence="6" id="KW-0256">Endoplasmic reticulum</keyword>
<dbReference type="InterPro" id="IPR040039">
    <property type="entry name" value="PIGX"/>
</dbReference>
<evidence type="ECO:0000256" key="1">
    <source>
        <dbReference type="ARBA" id="ARBA00004389"/>
    </source>
</evidence>
<evidence type="ECO:0000313" key="12">
    <source>
        <dbReference type="Proteomes" id="UP000685013"/>
    </source>
</evidence>
<dbReference type="AlphaFoldDB" id="A0AAV6NBH7"/>
<dbReference type="InterPro" id="IPR013233">
    <property type="entry name" value="PIG-X/PBN1"/>
</dbReference>
<sequence length="295" mass="33060">MFVVNHCSLLFCFIHFAGGVYVMKTKPSIPVYISLLLGISFIFYPVFGSCLDGISHASKVGRYIMESYYGKHESFIDSLFDDFLMQDLPVNICQVLPCDLNTVLSLSILLKIKGEGSHRQLSSTIKFNIEKPIPHVHTHHCKIIIIERLPSGVFADPFELEHLLHRAVFSDVAVFGDTNLELPSALSNLSVVEVHKDVGLNIFSHNKNLLEFSIDLPLHSRYPPLDESGYVEVRLKAPDLFLQCSIQEKPHNRSCLFKLQSDDAKADLTWSIPADASANRTVNPLDGSPNLRGRI</sequence>
<keyword evidence="4" id="KW-0337">GPI-anchor biosynthesis</keyword>
<name>A0AAV6NBH7_9ROSI</name>
<evidence type="ECO:0000256" key="10">
    <source>
        <dbReference type="SAM" id="Phobius"/>
    </source>
</evidence>
<dbReference type="GO" id="GO:0005789">
    <property type="term" value="C:endoplasmic reticulum membrane"/>
    <property type="evidence" value="ECO:0007669"/>
    <property type="project" value="UniProtKB-SubCell"/>
</dbReference>
<evidence type="ECO:0000256" key="2">
    <source>
        <dbReference type="ARBA" id="ARBA00004687"/>
    </source>
</evidence>
<keyword evidence="12" id="KW-1185">Reference proteome</keyword>
<comment type="pathway">
    <text evidence="2">Glycolipid biosynthesis; glycosylphosphatidylinositol-anchor biosynthesis.</text>
</comment>
<evidence type="ECO:0000256" key="6">
    <source>
        <dbReference type="ARBA" id="ARBA00022824"/>
    </source>
</evidence>
<keyword evidence="7 10" id="KW-1133">Transmembrane helix</keyword>
<comment type="caution">
    <text evidence="11">The sequence shown here is derived from an EMBL/GenBank/DDBJ whole genome shotgun (WGS) entry which is preliminary data.</text>
</comment>
<keyword evidence="8 10" id="KW-0472">Membrane</keyword>
<feature type="transmembrane region" description="Helical" evidence="10">
    <location>
        <begin position="29"/>
        <end position="47"/>
    </location>
</feature>
<dbReference type="GO" id="GO:0006506">
    <property type="term" value="P:GPI anchor biosynthetic process"/>
    <property type="evidence" value="ECO:0007669"/>
    <property type="project" value="UniProtKB-KW"/>
</dbReference>
<evidence type="ECO:0000313" key="11">
    <source>
        <dbReference type="EMBL" id="KAG6595617.1"/>
    </source>
</evidence>
<dbReference type="EMBL" id="JAGKQH010000007">
    <property type="protein sequence ID" value="KAG6595617.1"/>
    <property type="molecule type" value="Genomic_DNA"/>
</dbReference>
<evidence type="ECO:0000256" key="4">
    <source>
        <dbReference type="ARBA" id="ARBA00022502"/>
    </source>
</evidence>
<feature type="transmembrane region" description="Helical" evidence="10">
    <location>
        <begin position="7"/>
        <end position="23"/>
    </location>
</feature>
<keyword evidence="9" id="KW-0325">Glycoprotein</keyword>
<evidence type="ECO:0000256" key="8">
    <source>
        <dbReference type="ARBA" id="ARBA00023136"/>
    </source>
</evidence>
<dbReference type="PANTHER" id="PTHR28650:SF1">
    <property type="entry name" value="PHOSPHATIDYLINOSITOL-GLYCAN BIOSYNTHESIS CLASS X PROTEIN"/>
    <property type="match status" value="1"/>
</dbReference>
<organism evidence="11 12">
    <name type="scientific">Cucurbita argyrosperma subsp. sororia</name>
    <dbReference type="NCBI Taxonomy" id="37648"/>
    <lineage>
        <taxon>Eukaryota</taxon>
        <taxon>Viridiplantae</taxon>
        <taxon>Streptophyta</taxon>
        <taxon>Embryophyta</taxon>
        <taxon>Tracheophyta</taxon>
        <taxon>Spermatophyta</taxon>
        <taxon>Magnoliopsida</taxon>
        <taxon>eudicotyledons</taxon>
        <taxon>Gunneridae</taxon>
        <taxon>Pentapetalae</taxon>
        <taxon>rosids</taxon>
        <taxon>fabids</taxon>
        <taxon>Cucurbitales</taxon>
        <taxon>Cucurbitaceae</taxon>
        <taxon>Cucurbiteae</taxon>
        <taxon>Cucurbita</taxon>
    </lineage>
</organism>